<evidence type="ECO:0000313" key="4">
    <source>
        <dbReference type="Proteomes" id="UP000742460"/>
    </source>
</evidence>
<name>A0A921SXX6_9MICO</name>
<feature type="transmembrane region" description="Helical" evidence="2">
    <location>
        <begin position="86"/>
        <end position="107"/>
    </location>
</feature>
<dbReference type="PROSITE" id="PS51318">
    <property type="entry name" value="TAT"/>
    <property type="match status" value="1"/>
</dbReference>
<sequence>MSQESPAPRSPRPSRRATVLAGTAAAALLAGSTRTVWIEALAPDLAGTAQQVTVTGSDAAPAVLALSLVAIAASLATGLSSRWLRFLTGPVLLATGAGSAIAALGVVQAPEQAARSAVASATGVLGGDVLTETTAWPLITLAPAMAVAVLGIVVLVVGGRWPVGTRYRSAAVAATADPGQDPAAAWDALTRGEDPSLLETETDGEPEPEPGAEPEPYAGADASEDGDPRTPR</sequence>
<keyword evidence="2" id="KW-1133">Transmembrane helix</keyword>
<dbReference type="EMBL" id="DYUE01000243">
    <property type="protein sequence ID" value="HJG92154.1"/>
    <property type="molecule type" value="Genomic_DNA"/>
</dbReference>
<feature type="transmembrane region" description="Helical" evidence="2">
    <location>
        <begin position="135"/>
        <end position="158"/>
    </location>
</feature>
<evidence type="ECO:0000256" key="2">
    <source>
        <dbReference type="SAM" id="Phobius"/>
    </source>
</evidence>
<dbReference type="Pfam" id="PF09534">
    <property type="entry name" value="Trp_oprn_chp"/>
    <property type="match status" value="1"/>
</dbReference>
<feature type="transmembrane region" description="Helical" evidence="2">
    <location>
        <begin position="59"/>
        <end position="79"/>
    </location>
</feature>
<feature type="region of interest" description="Disordered" evidence="1">
    <location>
        <begin position="177"/>
        <end position="232"/>
    </location>
</feature>
<keyword evidence="2" id="KW-0812">Transmembrane</keyword>
<evidence type="ECO:0000313" key="3">
    <source>
        <dbReference type="EMBL" id="HJG92154.1"/>
    </source>
</evidence>
<reference evidence="3" key="1">
    <citation type="journal article" date="2021" name="PeerJ">
        <title>Extensive microbial diversity within the chicken gut microbiome revealed by metagenomics and culture.</title>
        <authorList>
            <person name="Gilroy R."/>
            <person name="Ravi A."/>
            <person name="Getino M."/>
            <person name="Pursley I."/>
            <person name="Horton D.L."/>
            <person name="Alikhan N.F."/>
            <person name="Baker D."/>
            <person name="Gharbi K."/>
            <person name="Hall N."/>
            <person name="Watson M."/>
            <person name="Adriaenssens E.M."/>
            <person name="Foster-Nyarko E."/>
            <person name="Jarju S."/>
            <person name="Secka A."/>
            <person name="Antonio M."/>
            <person name="Oren A."/>
            <person name="Chaudhuri R.R."/>
            <person name="La Ragione R."/>
            <person name="Hildebrand F."/>
            <person name="Pallen M.J."/>
        </authorList>
    </citation>
    <scope>NUCLEOTIDE SEQUENCE</scope>
    <source>
        <strain evidence="3">ChiGjej5B5-22894</strain>
    </source>
</reference>
<evidence type="ECO:0000256" key="1">
    <source>
        <dbReference type="SAM" id="MobiDB-lite"/>
    </source>
</evidence>
<comment type="caution">
    <text evidence="3">The sequence shown here is derived from an EMBL/GenBank/DDBJ whole genome shotgun (WGS) entry which is preliminary data.</text>
</comment>
<gene>
    <name evidence="3" type="ORF">K8V81_10580</name>
</gene>
<organism evidence="3 4">
    <name type="scientific">Brachybacterium massiliense</name>
    <dbReference type="NCBI Taxonomy" id="1755098"/>
    <lineage>
        <taxon>Bacteria</taxon>
        <taxon>Bacillati</taxon>
        <taxon>Actinomycetota</taxon>
        <taxon>Actinomycetes</taxon>
        <taxon>Micrococcales</taxon>
        <taxon>Dermabacteraceae</taxon>
        <taxon>Brachybacterium</taxon>
    </lineage>
</organism>
<dbReference type="AlphaFoldDB" id="A0A921SXX6"/>
<proteinExistence type="predicted"/>
<accession>A0A921SXX6</accession>
<keyword evidence="2" id="KW-0472">Membrane</keyword>
<dbReference type="Proteomes" id="UP000742460">
    <property type="component" value="Unassembled WGS sequence"/>
</dbReference>
<reference evidence="3" key="2">
    <citation type="submission" date="2021-09" db="EMBL/GenBank/DDBJ databases">
        <authorList>
            <person name="Gilroy R."/>
        </authorList>
    </citation>
    <scope>NUCLEOTIDE SEQUENCE</scope>
    <source>
        <strain evidence="3">ChiGjej5B5-22894</strain>
    </source>
</reference>
<protein>
    <submittedName>
        <fullName evidence="3">Trp biosynthesis-associated membrane protein</fullName>
    </submittedName>
</protein>
<dbReference type="InterPro" id="IPR019051">
    <property type="entry name" value="Trp_biosyn_TM_oprn/chp"/>
</dbReference>
<feature type="compositionally biased region" description="Acidic residues" evidence="1">
    <location>
        <begin position="200"/>
        <end position="212"/>
    </location>
</feature>
<dbReference type="InterPro" id="IPR006311">
    <property type="entry name" value="TAT_signal"/>
</dbReference>